<dbReference type="EMBL" id="JADGJW010001920">
    <property type="protein sequence ID" value="KAJ3200366.1"/>
    <property type="molecule type" value="Genomic_DNA"/>
</dbReference>
<proteinExistence type="predicted"/>
<comment type="caution">
    <text evidence="2">The sequence shown here is derived from an EMBL/GenBank/DDBJ whole genome shotgun (WGS) entry which is preliminary data.</text>
</comment>
<gene>
    <name evidence="2" type="ORF">HK099_002717</name>
</gene>
<feature type="compositionally biased region" description="Low complexity" evidence="1">
    <location>
        <begin position="26"/>
        <end position="36"/>
    </location>
</feature>
<feature type="non-terminal residue" evidence="2">
    <location>
        <position position="1"/>
    </location>
</feature>
<keyword evidence="3" id="KW-1185">Reference proteome</keyword>
<feature type="non-terminal residue" evidence="2">
    <location>
        <position position="147"/>
    </location>
</feature>
<protein>
    <submittedName>
        <fullName evidence="2">Uncharacterized protein</fullName>
    </submittedName>
</protein>
<evidence type="ECO:0000313" key="3">
    <source>
        <dbReference type="Proteomes" id="UP001211065"/>
    </source>
</evidence>
<dbReference type="AlphaFoldDB" id="A0AAD5TXF8"/>
<feature type="compositionally biased region" description="Low complexity" evidence="1">
    <location>
        <begin position="102"/>
        <end position="121"/>
    </location>
</feature>
<feature type="region of interest" description="Disordered" evidence="1">
    <location>
        <begin position="16"/>
        <end position="124"/>
    </location>
</feature>
<accession>A0AAD5TXF8</accession>
<feature type="compositionally biased region" description="Polar residues" evidence="1">
    <location>
        <begin position="82"/>
        <end position="101"/>
    </location>
</feature>
<reference evidence="2" key="1">
    <citation type="submission" date="2020-05" db="EMBL/GenBank/DDBJ databases">
        <title>Phylogenomic resolution of chytrid fungi.</title>
        <authorList>
            <person name="Stajich J.E."/>
            <person name="Amses K."/>
            <person name="Simmons R."/>
            <person name="Seto K."/>
            <person name="Myers J."/>
            <person name="Bonds A."/>
            <person name="Quandt C.A."/>
            <person name="Barry K."/>
            <person name="Liu P."/>
            <person name="Grigoriev I."/>
            <person name="Longcore J.E."/>
            <person name="James T.Y."/>
        </authorList>
    </citation>
    <scope>NUCLEOTIDE SEQUENCE</scope>
    <source>
        <strain evidence="2">JEL0476</strain>
    </source>
</reference>
<evidence type="ECO:0000256" key="1">
    <source>
        <dbReference type="SAM" id="MobiDB-lite"/>
    </source>
</evidence>
<feature type="compositionally biased region" description="Basic and acidic residues" evidence="1">
    <location>
        <begin position="16"/>
        <end position="25"/>
    </location>
</feature>
<name>A0AAD5TXF8_9FUNG</name>
<dbReference type="Proteomes" id="UP001211065">
    <property type="component" value="Unassembled WGS sequence"/>
</dbReference>
<evidence type="ECO:0000313" key="2">
    <source>
        <dbReference type="EMBL" id="KAJ3200366.1"/>
    </source>
</evidence>
<sequence>LNIILSTFIGIKFGQEIEKSDKDVESGSNNSGGDSSSSDEGDSFVSDADDKRDIERKLKEELGLSPRKKKSNTKLFEEKSTGEQPNNVPNTETEMEVSTNQSLETSNDSLSSSPSSSSVASQNLGLNVSRRCLDCKKTNLEKLKLIG</sequence>
<feature type="compositionally biased region" description="Basic and acidic residues" evidence="1">
    <location>
        <begin position="48"/>
        <end position="62"/>
    </location>
</feature>
<organism evidence="2 3">
    <name type="scientific">Clydaea vesicula</name>
    <dbReference type="NCBI Taxonomy" id="447962"/>
    <lineage>
        <taxon>Eukaryota</taxon>
        <taxon>Fungi</taxon>
        <taxon>Fungi incertae sedis</taxon>
        <taxon>Chytridiomycota</taxon>
        <taxon>Chytridiomycota incertae sedis</taxon>
        <taxon>Chytridiomycetes</taxon>
        <taxon>Lobulomycetales</taxon>
        <taxon>Lobulomycetaceae</taxon>
        <taxon>Clydaea</taxon>
    </lineage>
</organism>